<evidence type="ECO:0000313" key="9">
    <source>
        <dbReference type="Proteomes" id="UP001497525"/>
    </source>
</evidence>
<dbReference type="PANTHER" id="PTHR13439">
    <property type="entry name" value="CT120 PROTEIN"/>
    <property type="match status" value="1"/>
</dbReference>
<feature type="transmembrane region" description="Helical" evidence="6">
    <location>
        <begin position="145"/>
        <end position="166"/>
    </location>
</feature>
<feature type="transmembrane region" description="Helical" evidence="6">
    <location>
        <begin position="178"/>
        <end position="202"/>
    </location>
</feature>
<keyword evidence="2 5" id="KW-0812">Transmembrane</keyword>
<dbReference type="EMBL" id="CAXLJL010000678">
    <property type="protein sequence ID" value="CAL5139942.1"/>
    <property type="molecule type" value="Genomic_DNA"/>
</dbReference>
<name>A0AAV2TX32_CALDB</name>
<feature type="transmembrane region" description="Helical" evidence="6">
    <location>
        <begin position="91"/>
        <end position="109"/>
    </location>
</feature>
<evidence type="ECO:0000256" key="4">
    <source>
        <dbReference type="ARBA" id="ARBA00023136"/>
    </source>
</evidence>
<dbReference type="GO" id="GO:0016020">
    <property type="term" value="C:membrane"/>
    <property type="evidence" value="ECO:0007669"/>
    <property type="project" value="UniProtKB-SubCell"/>
</dbReference>
<dbReference type="Proteomes" id="UP001497525">
    <property type="component" value="Unassembled WGS sequence"/>
</dbReference>
<dbReference type="Pfam" id="PF03798">
    <property type="entry name" value="TRAM_LAG1_CLN8"/>
    <property type="match status" value="1"/>
</dbReference>
<evidence type="ECO:0000256" key="2">
    <source>
        <dbReference type="ARBA" id="ARBA00022692"/>
    </source>
</evidence>
<dbReference type="PANTHER" id="PTHR13439:SF0">
    <property type="entry name" value="TOPOISOMERASE I DAMAGE AFFECTED PROTEIN 4"/>
    <property type="match status" value="1"/>
</dbReference>
<protein>
    <recommendedName>
        <fullName evidence="7">TLC domain-containing protein</fullName>
    </recommendedName>
</protein>
<reference evidence="8" key="1">
    <citation type="submission" date="2024-06" db="EMBL/GenBank/DDBJ databases">
        <authorList>
            <person name="Liu X."/>
            <person name="Lenzi L."/>
            <person name="Haldenby T S."/>
            <person name="Uol C."/>
        </authorList>
    </citation>
    <scope>NUCLEOTIDE SEQUENCE</scope>
</reference>
<dbReference type="GO" id="GO:0055088">
    <property type="term" value="P:lipid homeostasis"/>
    <property type="evidence" value="ECO:0007669"/>
    <property type="project" value="TreeGrafter"/>
</dbReference>
<evidence type="ECO:0000256" key="1">
    <source>
        <dbReference type="ARBA" id="ARBA00004141"/>
    </source>
</evidence>
<feature type="transmembrane region" description="Helical" evidence="6">
    <location>
        <begin position="56"/>
        <end position="79"/>
    </location>
</feature>
<comment type="caution">
    <text evidence="8">The sequence shown here is derived from an EMBL/GenBank/DDBJ whole genome shotgun (WGS) entry which is preliminary data.</text>
</comment>
<sequence length="279" mass="31786">MSCSVTGLKQNDYLLWTFAGTFSSFLISEIVTPSLSEKHFKEYGQLKRGQCLEWRARWMSTVHAVLVCLICIYSLIFSAALQEDKLFGTDFLSEVTLCISCGYMIYDMITMPMYSSGKGLFTYVVHHGVVILGYYYILHRGIGKFYVLLKLLTELSTPLINIRWILRAMKVPSNDLRVAACTVAFGVVFVSIRVFASIPFWISFQGTLNRQNGRDNHDLIREASIVFYILGITLDVLNITWTIVIWFLFRRALRDLTNCTRGKSNGPCTQENNANEKSS</sequence>
<dbReference type="SMART" id="SM00724">
    <property type="entry name" value="TLC"/>
    <property type="match status" value="1"/>
</dbReference>
<evidence type="ECO:0000256" key="3">
    <source>
        <dbReference type="ARBA" id="ARBA00022989"/>
    </source>
</evidence>
<feature type="transmembrane region" description="Helical" evidence="6">
    <location>
        <begin position="121"/>
        <end position="139"/>
    </location>
</feature>
<evidence type="ECO:0000256" key="5">
    <source>
        <dbReference type="PROSITE-ProRule" id="PRU00205"/>
    </source>
</evidence>
<evidence type="ECO:0000256" key="6">
    <source>
        <dbReference type="SAM" id="Phobius"/>
    </source>
</evidence>
<comment type="subcellular location">
    <subcellularLocation>
        <location evidence="1">Membrane</location>
        <topology evidence="1">Multi-pass membrane protein</topology>
    </subcellularLocation>
</comment>
<dbReference type="InterPro" id="IPR006634">
    <property type="entry name" value="TLC-dom"/>
</dbReference>
<feature type="domain" description="TLC" evidence="7">
    <location>
        <begin position="49"/>
        <end position="254"/>
    </location>
</feature>
<organism evidence="8 9">
    <name type="scientific">Calicophoron daubneyi</name>
    <name type="common">Rumen fluke</name>
    <name type="synonym">Paramphistomum daubneyi</name>
    <dbReference type="NCBI Taxonomy" id="300641"/>
    <lineage>
        <taxon>Eukaryota</taxon>
        <taxon>Metazoa</taxon>
        <taxon>Spiralia</taxon>
        <taxon>Lophotrochozoa</taxon>
        <taxon>Platyhelminthes</taxon>
        <taxon>Trematoda</taxon>
        <taxon>Digenea</taxon>
        <taxon>Plagiorchiida</taxon>
        <taxon>Pronocephalata</taxon>
        <taxon>Paramphistomoidea</taxon>
        <taxon>Paramphistomidae</taxon>
        <taxon>Calicophoron</taxon>
    </lineage>
</organism>
<dbReference type="GO" id="GO:0005783">
    <property type="term" value="C:endoplasmic reticulum"/>
    <property type="evidence" value="ECO:0007669"/>
    <property type="project" value="TreeGrafter"/>
</dbReference>
<keyword evidence="4 5" id="KW-0472">Membrane</keyword>
<evidence type="ECO:0000313" key="8">
    <source>
        <dbReference type="EMBL" id="CAL5139942.1"/>
    </source>
</evidence>
<dbReference type="PROSITE" id="PS50922">
    <property type="entry name" value="TLC"/>
    <property type="match status" value="1"/>
</dbReference>
<feature type="transmembrane region" description="Helical" evidence="6">
    <location>
        <begin position="225"/>
        <end position="249"/>
    </location>
</feature>
<feature type="transmembrane region" description="Helical" evidence="6">
    <location>
        <begin position="13"/>
        <end position="35"/>
    </location>
</feature>
<proteinExistence type="predicted"/>
<evidence type="ECO:0000259" key="7">
    <source>
        <dbReference type="PROSITE" id="PS50922"/>
    </source>
</evidence>
<accession>A0AAV2TX32</accession>
<dbReference type="InterPro" id="IPR050846">
    <property type="entry name" value="TLCD"/>
</dbReference>
<gene>
    <name evidence="8" type="ORF">CDAUBV1_LOCUS15128</name>
</gene>
<dbReference type="AlphaFoldDB" id="A0AAV2TX32"/>
<keyword evidence="3 6" id="KW-1133">Transmembrane helix</keyword>